<sequence length="429" mass="48325">MADSVHNTLHQKRPHAIFIAYPLQGHVIPSVHLAIKLASRGFKITFINTHSIHHQTSKAQPDSGSDPFAYVRESSGLDIDYTTVSDGLPIEFDRSLNHDQFMASLLHVFSAHAEEVVGKVVKSSADTTPVTCIIADTFFVWPSKIAKKFGLLYVSFWTEPALVFTLYYHLDLLRKNGHFACQDVREDTIDYVPGVRAIEPKDMMSFLQETDTTSVCHHIIFNAFKDARDCTQWLNTRPQGSVLYVSFGSYAHVSKKDLIEIANGLHLSKVNFVWVLRPDIVSSNDTEPLPAGFREQVKDRAIVIPWCSQKAVLTHPAIGGFLTHCGWNSTLESIWCSVPMLCFPLLTDQFTNRKLVVDDWKIGINLCDRRAVSKEEVSEKINRLMDGKSRDEYRKAVVQVKKTLEDALTPNGSSEKNMDSFINALKAKM</sequence>
<keyword evidence="3 4" id="KW-0808">Transferase</keyword>
<comment type="caution">
    <text evidence="6">The sequence shown here is derived from an EMBL/GenBank/DDBJ whole genome shotgun (WGS) entry which is preliminary data.</text>
</comment>
<evidence type="ECO:0000256" key="1">
    <source>
        <dbReference type="ARBA" id="ARBA00009995"/>
    </source>
</evidence>
<dbReference type="OrthoDB" id="5835829at2759"/>
<dbReference type="PANTHER" id="PTHR11926">
    <property type="entry name" value="GLUCOSYL/GLUCURONOSYL TRANSFERASES"/>
    <property type="match status" value="1"/>
</dbReference>
<dbReference type="GO" id="GO:0008194">
    <property type="term" value="F:UDP-glycosyltransferase activity"/>
    <property type="evidence" value="ECO:0007669"/>
    <property type="project" value="InterPro"/>
</dbReference>
<dbReference type="EMBL" id="PJQY01000609">
    <property type="protein sequence ID" value="PQQ09521.1"/>
    <property type="molecule type" value="Genomic_DNA"/>
</dbReference>
<protein>
    <recommendedName>
        <fullName evidence="5">Glycosyltransferase</fullName>
        <ecNumber evidence="5">2.4.1.-</ecNumber>
    </recommendedName>
</protein>
<evidence type="ECO:0000313" key="7">
    <source>
        <dbReference type="Proteomes" id="UP000250321"/>
    </source>
</evidence>
<dbReference type="Proteomes" id="UP000250321">
    <property type="component" value="Unassembled WGS sequence"/>
</dbReference>
<dbReference type="InterPro" id="IPR002213">
    <property type="entry name" value="UDP_glucos_trans"/>
</dbReference>
<dbReference type="Gene3D" id="3.40.50.2000">
    <property type="entry name" value="Glycogen Phosphorylase B"/>
    <property type="match status" value="2"/>
</dbReference>
<evidence type="ECO:0000256" key="4">
    <source>
        <dbReference type="RuleBase" id="RU003718"/>
    </source>
</evidence>
<keyword evidence="2 4" id="KW-0328">Glycosyltransferase</keyword>
<dbReference type="FunFam" id="3.40.50.2000:FF:000078">
    <property type="entry name" value="Glycosyltransferase"/>
    <property type="match status" value="1"/>
</dbReference>
<proteinExistence type="inferred from homology"/>
<evidence type="ECO:0000313" key="6">
    <source>
        <dbReference type="EMBL" id="PQQ09521.1"/>
    </source>
</evidence>
<dbReference type="Pfam" id="PF00201">
    <property type="entry name" value="UDPGT"/>
    <property type="match status" value="1"/>
</dbReference>
<dbReference type="GO" id="GO:0016758">
    <property type="term" value="F:hexosyltransferase activity"/>
    <property type="evidence" value="ECO:0007669"/>
    <property type="project" value="UniProtKB-ARBA"/>
</dbReference>
<dbReference type="SUPFAM" id="SSF53756">
    <property type="entry name" value="UDP-Glycosyltransferase/glycogen phosphorylase"/>
    <property type="match status" value="1"/>
</dbReference>
<evidence type="ECO:0000256" key="2">
    <source>
        <dbReference type="ARBA" id="ARBA00022676"/>
    </source>
</evidence>
<evidence type="ECO:0000256" key="5">
    <source>
        <dbReference type="RuleBase" id="RU362057"/>
    </source>
</evidence>
<reference evidence="6 7" key="1">
    <citation type="submission" date="2018-02" db="EMBL/GenBank/DDBJ databases">
        <title>Draft genome of wild Prunus yedoensis var. nudiflora.</title>
        <authorList>
            <person name="Baek S."/>
            <person name="Kim J.-H."/>
            <person name="Choi K."/>
            <person name="Kim G.-B."/>
            <person name="Cho A."/>
            <person name="Jang H."/>
            <person name="Shin C.-H."/>
            <person name="Yu H.-J."/>
            <person name="Mun J.-H."/>
        </authorList>
    </citation>
    <scope>NUCLEOTIDE SEQUENCE [LARGE SCALE GENOMIC DNA]</scope>
    <source>
        <strain evidence="7">cv. Jeju island</strain>
        <tissue evidence="6">Leaf</tissue>
    </source>
</reference>
<dbReference type="AlphaFoldDB" id="A0A314YXM0"/>
<dbReference type="EC" id="2.4.1.-" evidence="5"/>
<gene>
    <name evidence="6" type="ORF">Pyn_04775</name>
</gene>
<comment type="similarity">
    <text evidence="1 4">Belongs to the UDP-glycosyltransferase family.</text>
</comment>
<keyword evidence="7" id="KW-1185">Reference proteome</keyword>
<organism evidence="6 7">
    <name type="scientific">Prunus yedoensis var. nudiflora</name>
    <dbReference type="NCBI Taxonomy" id="2094558"/>
    <lineage>
        <taxon>Eukaryota</taxon>
        <taxon>Viridiplantae</taxon>
        <taxon>Streptophyta</taxon>
        <taxon>Embryophyta</taxon>
        <taxon>Tracheophyta</taxon>
        <taxon>Spermatophyta</taxon>
        <taxon>Magnoliopsida</taxon>
        <taxon>eudicotyledons</taxon>
        <taxon>Gunneridae</taxon>
        <taxon>Pentapetalae</taxon>
        <taxon>rosids</taxon>
        <taxon>fabids</taxon>
        <taxon>Rosales</taxon>
        <taxon>Rosaceae</taxon>
        <taxon>Amygdaloideae</taxon>
        <taxon>Amygdaleae</taxon>
        <taxon>Prunus</taxon>
    </lineage>
</organism>
<evidence type="ECO:0000256" key="3">
    <source>
        <dbReference type="ARBA" id="ARBA00022679"/>
    </source>
</evidence>
<accession>A0A314YXM0</accession>
<dbReference type="InterPro" id="IPR035595">
    <property type="entry name" value="UDP_glycos_trans_CS"/>
</dbReference>
<dbReference type="CDD" id="cd03784">
    <property type="entry name" value="GT1_Gtf-like"/>
    <property type="match status" value="1"/>
</dbReference>
<dbReference type="PANTHER" id="PTHR11926:SF774">
    <property type="entry name" value="UDP-GLYCOSYLTRANSFERASE 85A1-RELATED"/>
    <property type="match status" value="1"/>
</dbReference>
<name>A0A314YXM0_PRUYE</name>
<dbReference type="PROSITE" id="PS00375">
    <property type="entry name" value="UDPGT"/>
    <property type="match status" value="1"/>
</dbReference>